<keyword evidence="2" id="KW-0596">Phosphopantetheine</keyword>
<dbReference type="GO" id="GO:0003824">
    <property type="term" value="F:catalytic activity"/>
    <property type="evidence" value="ECO:0007669"/>
    <property type="project" value="InterPro"/>
</dbReference>
<dbReference type="InterPro" id="IPR029063">
    <property type="entry name" value="SAM-dependent_MTases_sf"/>
</dbReference>
<dbReference type="CDD" id="cd05930">
    <property type="entry name" value="A_NRPS"/>
    <property type="match status" value="1"/>
</dbReference>
<comment type="caution">
    <text evidence="6">The sequence shown here is derived from an EMBL/GenBank/DDBJ whole genome shotgun (WGS) entry which is preliminary data.</text>
</comment>
<evidence type="ECO:0000256" key="1">
    <source>
        <dbReference type="ARBA" id="ARBA00001957"/>
    </source>
</evidence>
<dbReference type="Pfam" id="PF08242">
    <property type="entry name" value="Methyltransf_12"/>
    <property type="match status" value="1"/>
</dbReference>
<dbReference type="EMBL" id="MZMV01000005">
    <property type="protein sequence ID" value="OWV11597.1"/>
    <property type="molecule type" value="Genomic_DNA"/>
</dbReference>
<dbReference type="PROSITE" id="PS50075">
    <property type="entry name" value="CARRIER"/>
    <property type="match status" value="1"/>
</dbReference>
<dbReference type="Proteomes" id="UP000197174">
    <property type="component" value="Unassembled WGS sequence"/>
</dbReference>
<evidence type="ECO:0000256" key="4">
    <source>
        <dbReference type="ARBA" id="ARBA00022737"/>
    </source>
</evidence>
<dbReference type="PANTHER" id="PTHR45527">
    <property type="entry name" value="NONRIBOSOMAL PEPTIDE SYNTHETASE"/>
    <property type="match status" value="1"/>
</dbReference>
<dbReference type="CDD" id="cd19531">
    <property type="entry name" value="LCL_NRPS-like"/>
    <property type="match status" value="2"/>
</dbReference>
<dbReference type="Pfam" id="PF00668">
    <property type="entry name" value="Condensation"/>
    <property type="match status" value="2"/>
</dbReference>
<dbReference type="FunFam" id="2.30.38.10:FF:000001">
    <property type="entry name" value="Non-ribosomal peptide synthetase PvdI"/>
    <property type="match status" value="1"/>
</dbReference>
<dbReference type="InterPro" id="IPR036736">
    <property type="entry name" value="ACP-like_sf"/>
</dbReference>
<evidence type="ECO:0000256" key="2">
    <source>
        <dbReference type="ARBA" id="ARBA00022450"/>
    </source>
</evidence>
<dbReference type="InterPro" id="IPR006162">
    <property type="entry name" value="Ppantetheine_attach_site"/>
</dbReference>
<dbReference type="GO" id="GO:0008610">
    <property type="term" value="P:lipid biosynthetic process"/>
    <property type="evidence" value="ECO:0007669"/>
    <property type="project" value="UniProtKB-ARBA"/>
</dbReference>
<reference evidence="6 7" key="1">
    <citation type="submission" date="2017-03" db="EMBL/GenBank/DDBJ databases">
        <title>Whole genome sequence of Micromonospora wenchangensis, isolated from mangrove soil.</title>
        <authorList>
            <person name="Yang H."/>
        </authorList>
    </citation>
    <scope>NUCLEOTIDE SEQUENCE [LARGE SCALE GENOMIC DNA]</scope>
    <source>
        <strain evidence="6 7">CCTCC AA 2012002</strain>
    </source>
</reference>
<evidence type="ECO:0000259" key="5">
    <source>
        <dbReference type="PROSITE" id="PS50075"/>
    </source>
</evidence>
<dbReference type="InterPro" id="IPR020845">
    <property type="entry name" value="AMP-binding_CS"/>
</dbReference>
<dbReference type="InterPro" id="IPR010071">
    <property type="entry name" value="AA_adenyl_dom"/>
</dbReference>
<feature type="domain" description="Carrier" evidence="5">
    <location>
        <begin position="1403"/>
        <end position="1478"/>
    </location>
</feature>
<dbReference type="NCBIfam" id="TIGR01733">
    <property type="entry name" value="AA-adenyl-dom"/>
    <property type="match status" value="1"/>
</dbReference>
<dbReference type="Gene3D" id="2.30.38.10">
    <property type="entry name" value="Luciferase, Domain 3"/>
    <property type="match status" value="1"/>
</dbReference>
<dbReference type="GO" id="GO:0031177">
    <property type="term" value="F:phosphopantetheine binding"/>
    <property type="evidence" value="ECO:0007669"/>
    <property type="project" value="InterPro"/>
</dbReference>
<keyword evidence="7" id="KW-1185">Reference proteome</keyword>
<dbReference type="Gene3D" id="3.30.300.30">
    <property type="match status" value="2"/>
</dbReference>
<dbReference type="Gene3D" id="3.30.559.30">
    <property type="entry name" value="Nonribosomal peptide synthetase, condensation domain"/>
    <property type="match status" value="2"/>
</dbReference>
<dbReference type="InterPro" id="IPR029058">
    <property type="entry name" value="AB_hydrolase_fold"/>
</dbReference>
<dbReference type="SUPFAM" id="SSF47336">
    <property type="entry name" value="ACP-like"/>
    <property type="match status" value="1"/>
</dbReference>
<dbReference type="Pfam" id="PF00550">
    <property type="entry name" value="PP-binding"/>
    <property type="match status" value="1"/>
</dbReference>
<dbReference type="InterPro" id="IPR045851">
    <property type="entry name" value="AMP-bd_C_sf"/>
</dbReference>
<dbReference type="GO" id="GO:0005829">
    <property type="term" value="C:cytosol"/>
    <property type="evidence" value="ECO:0007669"/>
    <property type="project" value="TreeGrafter"/>
</dbReference>
<name>A0A2D0AXD3_9ACTN</name>
<dbReference type="InterPro" id="IPR009081">
    <property type="entry name" value="PP-bd_ACP"/>
</dbReference>
<protein>
    <submittedName>
        <fullName evidence="6">Non-ribosomal peptide synthetase</fullName>
    </submittedName>
</protein>
<proteinExistence type="predicted"/>
<accession>A0A2D0AXD3</accession>
<dbReference type="PROSITE" id="PS00012">
    <property type="entry name" value="PHOSPHOPANTETHEINE"/>
    <property type="match status" value="1"/>
</dbReference>
<dbReference type="InterPro" id="IPR023213">
    <property type="entry name" value="CAT-like_dom_sf"/>
</dbReference>
<dbReference type="GO" id="GO:0043041">
    <property type="term" value="P:amino acid activation for nonribosomal peptide biosynthetic process"/>
    <property type="evidence" value="ECO:0007669"/>
    <property type="project" value="TreeGrafter"/>
</dbReference>
<dbReference type="Pfam" id="PF00501">
    <property type="entry name" value="AMP-binding"/>
    <property type="match status" value="1"/>
</dbReference>
<sequence>MVAPVALYDRPGDGDAPVSSAQRRILFLHRLRPDSGFYTSVNPFHLAGPLRVDVLHRCLRAIVARHDILRTVFPVVDGVARQRVRPAVETALPVIDLRGLKPDAAHRESSRLASIERRRPFDLDVEPSMRTSLVLLSGHESILLVTFHHVAVDGWSLSVFGRELDQLYRAFTAGRPSPLSPLPVQYAGYSRWQVDWENSTAAQEQLTFWQAQLSGAPEALTLYGDRPRPAVQTHRGATHRFALGPELTAAVGELSLGHGTTTHMTLLAALSAVLHRWSGQDDIVIGGAVANRRHRELHDLIGFFANSVLFRVRPHGRQTFDELLRHVRDTCLAAYAHQDVSVDLIAQRLFPERDLGRNPLYQVNFTLHNTPPLSGSLSDLTVTLLETDTDSARFDLDFNVWESDQGLECLVDYSTDLFDESTVARLATSFRELLAAATADPRRRLGELPVTPGRELHRILVEWNDTTAPGVDVPLHELVDEQAELTPDAPAVLHAGAVVVYRDLVRSANRIGQHLREAGARPGRTVAVLLSHAPETVAVLLAIMKTGAAYLPLDPGQPALRTNAMLADSGATLLVVADGVPDGVDCTGLLVVGLDAERTSIAARPAQPLAVAVSADHPLYLMYTSGSTGQPKAALLTHRNVVNYLRWAARYYTLSRGTGVAVHSSLAFDLTVTSLFAPLLAGQHLVIGDAERDVPGAELLAVLHQADDLSLIKLTPSHLRFLARSSTDDAPALPCRTVAVGGEALHGEAVAGLRRRHLAIRLVNEYGPTETAVACTAYDGDRVTPYGRVPIGTPISNLRVYVLDAAMRPTPIGVPGELYVGGTGVGLGYWRRGALTAAAFVPDPFGTEPGGRLYRTGDLARYLSDGDLEYLGRRDEQVKVRGHRIEYGEIEAVLDGHPAVRSSAATLIGTGTGDEQIVAFVCLENQRTRDGDWDDDRVREWRDLYEDTYRDLRGDHDPFFNLTGWLSSYSGRPLDPAQMRAWLDDTACRIRLLRSRRVLEIGCGTGMILGQIAPTCESYRATDNSAAAVEYVRYAVRGAGEALSERVETWVAPAHESFRAAPTTAPPDTVVMNSVVQYFPSVEYLLLVLRQAVDVLPDGGHVFVGDVRNLSLTKLFHTCVEAHLAPVGMRLAELRQRVRRSVARESELCLDPVVFAEIGARWPRIARVQVLPKRGRQDNELVTFRYDVILTVGTPVAVEEPPTYAWGPGRRTPRDLLGLLDAERCAAVRLTAVPNARLSWARHLCRSLAEREAASSVGELVAHVTGLPPEGIAPDDWWELADDGSLDVELSWAAGHADGAYDVVLRRPGAVDAPGGAVPRQPEEGWDPTPYANDPLWGRACAAIVPELAAHARERLPEPALPTRYLPVTELPLGRNGKVDRAQLRRMAADPAALEETWTTPPRALTATEEVVADIWRALLGCDDVGPEDDFFGLGGHSLLTLQVVFRLRRQLGVEVPVRAPFDHRTLADLASYVDALAGAHDDAPALVPVDRSARLPASFAQERLWFTEQLDPGNHRYNVPVFDRISGPLQVRALAATVDAVVARHEILRTTIVADDGVPRQRILPAAPVPMPLVDLTALPAVRREAELRRLVDGEYRRPFDLATGPVLRTQVVRLGVEDHAWLLSMHHIVHDGWSFGLLTAELAQTYAGLVAGRAPDPAPPALQYADYAVWQRRSYDEGHVGAQLDFWKRRLAGVPDLFPPPTHRPGPPGARPVGRTVPVRLSTETSHAVRELSQTTGTTPFMVLLTALAATLHNLTGADDIAVGTDVANRSTPETETMLGFFINQIVLRIDTGGDPTWLRLLDRARTTVLDGLRHQEVPFERVVQALRPRRSGRNTPLFQVKLVLNNTPLRPATLPGLDVTEVPVASDAVRFDLALVLQDGPGPMTGFLEYDTTLFDETTVDRVIGELAVALDMMTTDPAGPVGIPRERNGSP</sequence>
<dbReference type="Gene3D" id="3.30.559.10">
    <property type="entry name" value="Chloramphenicol acetyltransferase-like domain"/>
    <property type="match status" value="2"/>
</dbReference>
<evidence type="ECO:0000256" key="3">
    <source>
        <dbReference type="ARBA" id="ARBA00022553"/>
    </source>
</evidence>
<dbReference type="SUPFAM" id="SSF53335">
    <property type="entry name" value="S-adenosyl-L-methionine-dependent methyltransferases"/>
    <property type="match status" value="1"/>
</dbReference>
<dbReference type="Gene3D" id="3.40.50.980">
    <property type="match status" value="2"/>
</dbReference>
<keyword evidence="4" id="KW-0677">Repeat</keyword>
<dbReference type="GO" id="GO:0009403">
    <property type="term" value="P:toxin biosynthetic process"/>
    <property type="evidence" value="ECO:0007669"/>
    <property type="project" value="UniProtKB-ARBA"/>
</dbReference>
<dbReference type="Gene3D" id="3.40.50.1820">
    <property type="entry name" value="alpha/beta hydrolase"/>
    <property type="match status" value="1"/>
</dbReference>
<dbReference type="InterPro" id="IPR001242">
    <property type="entry name" value="Condensation_dom"/>
</dbReference>
<dbReference type="InterPro" id="IPR020806">
    <property type="entry name" value="PKS_PP-bd"/>
</dbReference>
<dbReference type="SMART" id="SM00823">
    <property type="entry name" value="PKS_PP"/>
    <property type="match status" value="1"/>
</dbReference>
<keyword evidence="3" id="KW-0597">Phosphoprotein</keyword>
<comment type="cofactor">
    <cofactor evidence="1">
        <name>pantetheine 4'-phosphate</name>
        <dbReference type="ChEBI" id="CHEBI:47942"/>
    </cofactor>
</comment>
<evidence type="ECO:0000313" key="7">
    <source>
        <dbReference type="Proteomes" id="UP000197174"/>
    </source>
</evidence>
<organism evidence="6 7">
    <name type="scientific">Micromonospora wenchangensis</name>
    <dbReference type="NCBI Taxonomy" id="1185415"/>
    <lineage>
        <taxon>Bacteria</taxon>
        <taxon>Bacillati</taxon>
        <taxon>Actinomycetota</taxon>
        <taxon>Actinomycetes</taxon>
        <taxon>Micromonosporales</taxon>
        <taxon>Micromonosporaceae</taxon>
        <taxon>Micromonospora</taxon>
    </lineage>
</organism>
<dbReference type="SUPFAM" id="SSF52777">
    <property type="entry name" value="CoA-dependent acyltransferases"/>
    <property type="match status" value="4"/>
</dbReference>
<dbReference type="SUPFAM" id="SSF56801">
    <property type="entry name" value="Acetyl-CoA synthetase-like"/>
    <property type="match status" value="1"/>
</dbReference>
<evidence type="ECO:0000313" key="6">
    <source>
        <dbReference type="EMBL" id="OWV11597.1"/>
    </source>
</evidence>
<dbReference type="PROSITE" id="PS00455">
    <property type="entry name" value="AMP_BINDING"/>
    <property type="match status" value="1"/>
</dbReference>
<gene>
    <name evidence="6" type="ORF">B5D80_04585</name>
</gene>
<dbReference type="InterPro" id="IPR013217">
    <property type="entry name" value="Methyltransf_12"/>
</dbReference>
<dbReference type="CDD" id="cd02440">
    <property type="entry name" value="AdoMet_MTases"/>
    <property type="match status" value="1"/>
</dbReference>
<dbReference type="Gene3D" id="3.40.50.150">
    <property type="entry name" value="Vaccinia Virus protein VP39"/>
    <property type="match status" value="1"/>
</dbReference>
<dbReference type="PANTHER" id="PTHR45527:SF1">
    <property type="entry name" value="FATTY ACID SYNTHASE"/>
    <property type="match status" value="1"/>
</dbReference>
<dbReference type="InterPro" id="IPR000873">
    <property type="entry name" value="AMP-dep_synth/lig_dom"/>
</dbReference>